<dbReference type="Pfam" id="PF12802">
    <property type="entry name" value="MarR_2"/>
    <property type="match status" value="1"/>
</dbReference>
<protein>
    <recommendedName>
        <fullName evidence="4">HTH-type transcriptional regulator</fullName>
    </recommendedName>
</protein>
<name>A0AA37WNW1_9GAMM</name>
<keyword evidence="1 4" id="KW-0805">Transcription regulation</keyword>
<evidence type="ECO:0000313" key="6">
    <source>
        <dbReference type="EMBL" id="GLS26526.1"/>
    </source>
</evidence>
<dbReference type="PANTHER" id="PTHR38465:SF1">
    <property type="entry name" value="HTH-TYPE TRANSCRIPTIONAL REGULATOR MJ1563-RELATED"/>
    <property type="match status" value="1"/>
</dbReference>
<dbReference type="GO" id="GO:0003677">
    <property type="term" value="F:DNA binding"/>
    <property type="evidence" value="ECO:0007669"/>
    <property type="project" value="UniProtKB-UniRule"/>
</dbReference>
<sequence length="181" mass="20567">MELSDNLHSFVLHFGEMGSRWGINRTVGQILALLVIHEEPLNADQIGTALSISRGNVSMGLKELQSWRLIKPQHIPGDRKDYFIAAGDVWTLALTVMEERRKREVDPTITLLRDLLLKDTNSTKEEYARQKIRDIHDLLEMITDWSGELQSMEPASLKRLMKLGSGVSKVLDVKDKFLGKT</sequence>
<dbReference type="InterPro" id="IPR000835">
    <property type="entry name" value="HTH_MarR-typ"/>
</dbReference>
<dbReference type="InterPro" id="IPR011991">
    <property type="entry name" value="ArsR-like_HTH"/>
</dbReference>
<proteinExistence type="inferred from homology"/>
<reference evidence="6 7" key="1">
    <citation type="journal article" date="2014" name="Int. J. Syst. Evol. Microbiol.">
        <title>Complete genome sequence of Corynebacterium casei LMG S-19264T (=DSM 44701T), isolated from a smear-ripened cheese.</title>
        <authorList>
            <consortium name="US DOE Joint Genome Institute (JGI-PGF)"/>
            <person name="Walter F."/>
            <person name="Albersmeier A."/>
            <person name="Kalinowski J."/>
            <person name="Ruckert C."/>
        </authorList>
    </citation>
    <scope>NUCLEOTIDE SEQUENCE [LARGE SCALE GENOMIC DNA]</scope>
    <source>
        <strain evidence="6 7">NBRC 110095</strain>
    </source>
</reference>
<keyword evidence="2 4" id="KW-0238">DNA-binding</keyword>
<dbReference type="InterPro" id="IPR036388">
    <property type="entry name" value="WH-like_DNA-bd_sf"/>
</dbReference>
<gene>
    <name evidence="6" type="ORF">GCM10007877_22420</name>
</gene>
<dbReference type="AlphaFoldDB" id="A0AA37WNW1"/>
<dbReference type="InterPro" id="IPR052362">
    <property type="entry name" value="HTH-GbsR_regulator"/>
</dbReference>
<comment type="similarity">
    <text evidence="4">Belongs to the GbsR family.</text>
</comment>
<accession>A0AA37WNW1</accession>
<dbReference type="RefSeq" id="WP_232594714.1">
    <property type="nucleotide sequence ID" value="NZ_BSPD01000054.1"/>
</dbReference>
<dbReference type="EMBL" id="BSPD01000054">
    <property type="protein sequence ID" value="GLS26526.1"/>
    <property type="molecule type" value="Genomic_DNA"/>
</dbReference>
<evidence type="ECO:0000259" key="5">
    <source>
        <dbReference type="Pfam" id="PF12802"/>
    </source>
</evidence>
<keyword evidence="7" id="KW-1185">Reference proteome</keyword>
<evidence type="ECO:0000256" key="4">
    <source>
        <dbReference type="PIRNR" id="PIRNR006707"/>
    </source>
</evidence>
<comment type="caution">
    <text evidence="6">The sequence shown here is derived from an EMBL/GenBank/DDBJ whole genome shotgun (WGS) entry which is preliminary data.</text>
</comment>
<dbReference type="InterPro" id="IPR026282">
    <property type="entry name" value="MJ1563"/>
</dbReference>
<evidence type="ECO:0000256" key="2">
    <source>
        <dbReference type="ARBA" id="ARBA00023125"/>
    </source>
</evidence>
<feature type="domain" description="HTH marR-type" evidence="5">
    <location>
        <begin position="21"/>
        <end position="80"/>
    </location>
</feature>
<dbReference type="SUPFAM" id="SSF46785">
    <property type="entry name" value="Winged helix' DNA-binding domain"/>
    <property type="match status" value="1"/>
</dbReference>
<dbReference type="Gene3D" id="1.10.10.10">
    <property type="entry name" value="Winged helix-like DNA-binding domain superfamily/Winged helix DNA-binding domain"/>
    <property type="match status" value="1"/>
</dbReference>
<dbReference type="PANTHER" id="PTHR38465">
    <property type="entry name" value="HTH-TYPE TRANSCRIPTIONAL REGULATOR MJ1563-RELATED"/>
    <property type="match status" value="1"/>
</dbReference>
<evidence type="ECO:0000256" key="3">
    <source>
        <dbReference type="ARBA" id="ARBA00023163"/>
    </source>
</evidence>
<organism evidence="6 7">
    <name type="scientific">Marinibactrum halimedae</name>
    <dbReference type="NCBI Taxonomy" id="1444977"/>
    <lineage>
        <taxon>Bacteria</taxon>
        <taxon>Pseudomonadati</taxon>
        <taxon>Pseudomonadota</taxon>
        <taxon>Gammaproteobacteria</taxon>
        <taxon>Cellvibrionales</taxon>
        <taxon>Cellvibrionaceae</taxon>
        <taxon>Marinibactrum</taxon>
    </lineage>
</organism>
<dbReference type="PIRSF" id="PIRSF006707">
    <property type="entry name" value="MJ1563"/>
    <property type="match status" value="1"/>
</dbReference>
<evidence type="ECO:0000256" key="1">
    <source>
        <dbReference type="ARBA" id="ARBA00023015"/>
    </source>
</evidence>
<dbReference type="Proteomes" id="UP001156870">
    <property type="component" value="Unassembled WGS sequence"/>
</dbReference>
<keyword evidence="3 4" id="KW-0804">Transcription</keyword>
<dbReference type="InterPro" id="IPR036390">
    <property type="entry name" value="WH_DNA-bd_sf"/>
</dbReference>
<evidence type="ECO:0000313" key="7">
    <source>
        <dbReference type="Proteomes" id="UP001156870"/>
    </source>
</evidence>
<dbReference type="CDD" id="cd00090">
    <property type="entry name" value="HTH_ARSR"/>
    <property type="match status" value="1"/>
</dbReference>
<dbReference type="GO" id="GO:0003700">
    <property type="term" value="F:DNA-binding transcription factor activity"/>
    <property type="evidence" value="ECO:0007669"/>
    <property type="project" value="InterPro"/>
</dbReference>